<accession>A0A099LS16</accession>
<dbReference type="HAMAP" id="MF_01872">
    <property type="entry name" value="tRNA_methyltr_YfiC"/>
    <property type="match status" value="1"/>
</dbReference>
<proteinExistence type="inferred from homology"/>
<keyword evidence="9" id="KW-1185">Reference proteome</keyword>
<keyword evidence="2 6" id="KW-0489">Methyltransferase</keyword>
<dbReference type="InterPro" id="IPR007848">
    <property type="entry name" value="Small_mtfrase_dom"/>
</dbReference>
<comment type="caution">
    <text evidence="8">The sequence shown here is derived from an EMBL/GenBank/DDBJ whole genome shotgun (WGS) entry which is preliminary data.</text>
</comment>
<dbReference type="PROSITE" id="PS00092">
    <property type="entry name" value="N6_MTASE"/>
    <property type="match status" value="1"/>
</dbReference>
<dbReference type="GO" id="GO:0016430">
    <property type="term" value="F:tRNA (adenine-N6)-methyltransferase activity"/>
    <property type="evidence" value="ECO:0007669"/>
    <property type="project" value="UniProtKB-UniRule"/>
</dbReference>
<keyword evidence="5 6" id="KW-0819">tRNA processing</keyword>
<evidence type="ECO:0000256" key="1">
    <source>
        <dbReference type="ARBA" id="ARBA00022490"/>
    </source>
</evidence>
<reference evidence="8 9" key="1">
    <citation type="submission" date="2014-04" db="EMBL/GenBank/DDBJ databases">
        <title>Genome sequencing of Vibrio navarrensis strains.</title>
        <authorList>
            <person name="Gladney L.M."/>
            <person name="Katz L.S."/>
            <person name="Marino-Ramirez L."/>
            <person name="Jordan I.K."/>
        </authorList>
    </citation>
    <scope>NUCLEOTIDE SEQUENCE [LARGE SCALE GENOMIC DNA]</scope>
    <source>
        <strain evidence="8 9">ATCC 51183</strain>
    </source>
</reference>
<evidence type="ECO:0000256" key="5">
    <source>
        <dbReference type="ARBA" id="ARBA00022694"/>
    </source>
</evidence>
<feature type="domain" description="Methyltransferase small" evidence="7">
    <location>
        <begin position="43"/>
        <end position="163"/>
    </location>
</feature>
<dbReference type="AlphaFoldDB" id="A0A099LS16"/>
<dbReference type="SUPFAM" id="SSF53335">
    <property type="entry name" value="S-adenosyl-L-methionine-dependent methyltransferases"/>
    <property type="match status" value="1"/>
</dbReference>
<sequence length="239" mass="26377">MKSGTLKTKGFNFKQFSIADSHSGMPVSTDGVLLGAWSDFSCANNLLDIGTGTGLLSLMSAQRFPALSITAVDIDAHAIEAARDNFAQSPWRDRLEVQQGDVLTLNLGTRFDAIICNPPYFNSGEQAKMQQRATARHTDSLNHWDLLARAKALLNQDGRASFVLPDVEGAAFIQLAQTQGWHLSRLCRVRPSEQKPASRLLFELRLQATAVQEQSLTIREANGYSAEFVALTQDFYLKM</sequence>
<keyword evidence="4 6" id="KW-0949">S-adenosyl-L-methionine</keyword>
<comment type="catalytic activity">
    <reaction evidence="6">
        <text>adenosine(37) in tRNA1(Val) + S-adenosyl-L-methionine = N(6)-methyladenosine(37) in tRNA1(Val) + S-adenosyl-L-homocysteine + H(+)</text>
        <dbReference type="Rhea" id="RHEA:43160"/>
        <dbReference type="Rhea" id="RHEA-COMP:10369"/>
        <dbReference type="Rhea" id="RHEA-COMP:10370"/>
        <dbReference type="ChEBI" id="CHEBI:15378"/>
        <dbReference type="ChEBI" id="CHEBI:57856"/>
        <dbReference type="ChEBI" id="CHEBI:59789"/>
        <dbReference type="ChEBI" id="CHEBI:74411"/>
        <dbReference type="ChEBI" id="CHEBI:74449"/>
        <dbReference type="EC" id="2.1.1.223"/>
    </reaction>
</comment>
<keyword evidence="1 6" id="KW-0963">Cytoplasm</keyword>
<evidence type="ECO:0000256" key="4">
    <source>
        <dbReference type="ARBA" id="ARBA00022691"/>
    </source>
</evidence>
<dbReference type="STRING" id="29495.EA26_03405"/>
<dbReference type="CDD" id="cd02440">
    <property type="entry name" value="AdoMet_MTases"/>
    <property type="match status" value="1"/>
</dbReference>
<evidence type="ECO:0000259" key="7">
    <source>
        <dbReference type="Pfam" id="PF05175"/>
    </source>
</evidence>
<evidence type="ECO:0000256" key="3">
    <source>
        <dbReference type="ARBA" id="ARBA00022679"/>
    </source>
</evidence>
<evidence type="ECO:0000313" key="8">
    <source>
        <dbReference type="EMBL" id="KGK10409.1"/>
    </source>
</evidence>
<dbReference type="RefSeq" id="WP_039424099.1">
    <property type="nucleotide sequence ID" value="NZ_CP061845.1"/>
</dbReference>
<dbReference type="Proteomes" id="UP000029994">
    <property type="component" value="Unassembled WGS sequence"/>
</dbReference>
<dbReference type="eggNOG" id="COG4123">
    <property type="taxonomic scope" value="Bacteria"/>
</dbReference>
<dbReference type="InterPro" id="IPR022882">
    <property type="entry name" value="tRNA_adenine-N6_MeTrfase"/>
</dbReference>
<dbReference type="Pfam" id="PF05175">
    <property type="entry name" value="MTS"/>
    <property type="match status" value="1"/>
</dbReference>
<dbReference type="PANTHER" id="PTHR47739">
    <property type="entry name" value="TRNA1(VAL) (ADENINE(37)-N6)-METHYLTRANSFERASE"/>
    <property type="match status" value="1"/>
</dbReference>
<dbReference type="GO" id="GO:0008033">
    <property type="term" value="P:tRNA processing"/>
    <property type="evidence" value="ECO:0007669"/>
    <property type="project" value="UniProtKB-UniRule"/>
</dbReference>
<dbReference type="GO" id="GO:0003676">
    <property type="term" value="F:nucleic acid binding"/>
    <property type="evidence" value="ECO:0007669"/>
    <property type="project" value="InterPro"/>
</dbReference>
<dbReference type="Gene3D" id="3.40.50.150">
    <property type="entry name" value="Vaccinia Virus protein VP39"/>
    <property type="match status" value="1"/>
</dbReference>
<gene>
    <name evidence="8" type="ORF">EA26_03405</name>
</gene>
<dbReference type="GeneID" id="43682248"/>
<name>A0A099LS16_9VIBR</name>
<dbReference type="PANTHER" id="PTHR47739:SF1">
    <property type="entry name" value="TRNA1(VAL) (ADENINE(37)-N6)-METHYLTRANSFERASE"/>
    <property type="match status" value="1"/>
</dbReference>
<dbReference type="InterPro" id="IPR050210">
    <property type="entry name" value="tRNA_Adenine-N(6)_MTase"/>
</dbReference>
<dbReference type="GO" id="GO:0032259">
    <property type="term" value="P:methylation"/>
    <property type="evidence" value="ECO:0007669"/>
    <property type="project" value="UniProtKB-KW"/>
</dbReference>
<comment type="subcellular location">
    <subcellularLocation>
        <location evidence="6">Cytoplasm</location>
    </subcellularLocation>
</comment>
<comment type="similarity">
    <text evidence="6">Belongs to the methyltransferase superfamily. tRNA (adenine-N(6)-)-methyltransferase family.</text>
</comment>
<evidence type="ECO:0000256" key="6">
    <source>
        <dbReference type="HAMAP-Rule" id="MF_01872"/>
    </source>
</evidence>
<keyword evidence="3 6" id="KW-0808">Transferase</keyword>
<dbReference type="EC" id="2.1.1.223" evidence="6"/>
<organism evidence="8 9">
    <name type="scientific">Vibrio navarrensis</name>
    <dbReference type="NCBI Taxonomy" id="29495"/>
    <lineage>
        <taxon>Bacteria</taxon>
        <taxon>Pseudomonadati</taxon>
        <taxon>Pseudomonadota</taxon>
        <taxon>Gammaproteobacteria</taxon>
        <taxon>Vibrionales</taxon>
        <taxon>Vibrionaceae</taxon>
        <taxon>Vibrio</taxon>
    </lineage>
</organism>
<dbReference type="InterPro" id="IPR029063">
    <property type="entry name" value="SAM-dependent_MTases_sf"/>
</dbReference>
<comment type="function">
    <text evidence="6">Specifically methylates the adenine in position 37 of tRNA(1)(Val) (anticodon cmo5UAC).</text>
</comment>
<protein>
    <recommendedName>
        <fullName evidence="6">tRNA1(Val) (adenine(37)-N6)-methyltransferase</fullName>
        <ecNumber evidence="6">2.1.1.223</ecNumber>
    </recommendedName>
    <alternativeName>
        <fullName evidence="6">tRNA m6A37 methyltransferase</fullName>
    </alternativeName>
</protein>
<dbReference type="EMBL" id="JMCG01000001">
    <property type="protein sequence ID" value="KGK10409.1"/>
    <property type="molecule type" value="Genomic_DNA"/>
</dbReference>
<evidence type="ECO:0000313" key="9">
    <source>
        <dbReference type="Proteomes" id="UP000029994"/>
    </source>
</evidence>
<dbReference type="InterPro" id="IPR002052">
    <property type="entry name" value="DNA_methylase_N6_adenine_CS"/>
</dbReference>
<dbReference type="GO" id="GO:0005737">
    <property type="term" value="C:cytoplasm"/>
    <property type="evidence" value="ECO:0007669"/>
    <property type="project" value="UniProtKB-SubCell"/>
</dbReference>
<evidence type="ECO:0000256" key="2">
    <source>
        <dbReference type="ARBA" id="ARBA00022603"/>
    </source>
</evidence>